<dbReference type="KEGG" id="sgbi:P3F81_10925"/>
<dbReference type="AlphaFoldDB" id="A0A9Y2AHR4"/>
<dbReference type="EMBL" id="CP120678">
    <property type="protein sequence ID" value="WIW70392.1"/>
    <property type="molecule type" value="Genomic_DNA"/>
</dbReference>
<proteinExistence type="predicted"/>
<dbReference type="Pfam" id="PF04991">
    <property type="entry name" value="LicD"/>
    <property type="match status" value="1"/>
</dbReference>
<dbReference type="InterPro" id="IPR029063">
    <property type="entry name" value="SAM-dependent_MTases_sf"/>
</dbReference>
<dbReference type="PANTHER" id="PTHR43404">
    <property type="entry name" value="LIPOPOLYSACCHARIDE CHOLINEPHOSPHOTRANSFERASE LICD"/>
    <property type="match status" value="1"/>
</dbReference>
<dbReference type="Gene3D" id="3.40.50.150">
    <property type="entry name" value="Vaccinia Virus protein VP39"/>
    <property type="match status" value="1"/>
</dbReference>
<dbReference type="PANTHER" id="PTHR43404:SF2">
    <property type="entry name" value="LIPOPOLYSACCHARIDE CHOLINEPHOSPHOTRANSFERASE LICD"/>
    <property type="match status" value="1"/>
</dbReference>
<organism evidence="3 4">
    <name type="scientific">Selenobaculum gibii</name>
    <dbReference type="NCBI Taxonomy" id="3054208"/>
    <lineage>
        <taxon>Bacteria</taxon>
        <taxon>Bacillati</taxon>
        <taxon>Bacillota</taxon>
        <taxon>Negativicutes</taxon>
        <taxon>Selenomonadales</taxon>
        <taxon>Selenomonadaceae</taxon>
        <taxon>Selenobaculum</taxon>
    </lineage>
</organism>
<dbReference type="InterPro" id="IPR041698">
    <property type="entry name" value="Methyltransf_25"/>
</dbReference>
<gene>
    <name evidence="3" type="ORF">P3F81_10925</name>
</gene>
<dbReference type="InterPro" id="IPR007074">
    <property type="entry name" value="LicD/FKTN/FKRP_NTP_transf"/>
</dbReference>
<name>A0A9Y2AHR4_9FIRM</name>
<dbReference type="RefSeq" id="WP_309320397.1">
    <property type="nucleotide sequence ID" value="NZ_CP120678.1"/>
</dbReference>
<dbReference type="SUPFAM" id="SSF53335">
    <property type="entry name" value="S-adenosyl-L-methionine-dependent methyltransferases"/>
    <property type="match status" value="1"/>
</dbReference>
<accession>A0A9Y2AHR4</accession>
<feature type="domain" description="Methyltransferase" evidence="2">
    <location>
        <begin position="364"/>
        <end position="462"/>
    </location>
</feature>
<evidence type="ECO:0000259" key="1">
    <source>
        <dbReference type="Pfam" id="PF04991"/>
    </source>
</evidence>
<dbReference type="CDD" id="cd02440">
    <property type="entry name" value="AdoMet_MTases"/>
    <property type="match status" value="1"/>
</dbReference>
<dbReference type="Proteomes" id="UP001243623">
    <property type="component" value="Chromosome"/>
</dbReference>
<feature type="domain" description="LicD/FKTN/FKRP nucleotidyltransferase" evidence="1">
    <location>
        <begin position="33"/>
        <end position="258"/>
    </location>
</feature>
<evidence type="ECO:0000313" key="3">
    <source>
        <dbReference type="EMBL" id="WIW70392.1"/>
    </source>
</evidence>
<protein>
    <submittedName>
        <fullName evidence="3">LicD family protein</fullName>
    </submittedName>
</protein>
<dbReference type="Pfam" id="PF13649">
    <property type="entry name" value="Methyltransf_25"/>
    <property type="match status" value="1"/>
</dbReference>
<evidence type="ECO:0000313" key="4">
    <source>
        <dbReference type="Proteomes" id="UP001243623"/>
    </source>
</evidence>
<sequence>MDAKQTAIQLNPAQLRKLQMEMLDLLVEFDRICRKHNIRYFLSCGTLIGAIRHQGFIPWDDDVDVEMFRSDYERFCEVCEDEIDAEKFFFQNYKNDYNYNWVYGKMRRKGTEFIRVGQSHLKQKTGICIDVFIMDNVSSNPIIQKFMDVGAECCRKLSWSSVGALRAKSKKQRILFKCLSLLPKSLIVNFYEWLIHLYSNYDTELLAFFNTKLQTRRDYVGFGAFKREWYKESLDWNFEGYKFSIPNGYHEILYLKYGEYMGLPPIEKRSGNADAEYIKFSDGTILGKKDSYMNLKRIKNENVAIDADSIHDFYAKRAVNKVAIDIDAPVVLCADKAPEKIEYWTKYEIENRLPLFRLNENSKVLELGFGTGRIAKYLTDTAETYVGIDYVKEFVELAKQRADIKKNGKTYFLNASLQQLVNEEIQLPINTKFNRFIISGGVLMYINEEILKDCIAKLTSFLDETCIIYISEPIALEERLTLNKFYSDNLDSEYSAIYRTISEYNQIFKPLYDHGFKLNVEEEFFKADIKNQKETKQWLFILER</sequence>
<keyword evidence="4" id="KW-1185">Reference proteome</keyword>
<reference evidence="3" key="1">
    <citation type="submission" date="2023-03" db="EMBL/GenBank/DDBJ databases">
        <title>Selenobaculum gbiensis gen. nov. sp. nov., a new bacterium isolated from the gut microbiota of IBD patient.</title>
        <authorList>
            <person name="Yeo S."/>
            <person name="Park H."/>
            <person name="Huh C.S."/>
        </authorList>
    </citation>
    <scope>NUCLEOTIDE SEQUENCE</scope>
    <source>
        <strain evidence="3">ICN-92133</strain>
    </source>
</reference>
<dbReference type="GO" id="GO:0009100">
    <property type="term" value="P:glycoprotein metabolic process"/>
    <property type="evidence" value="ECO:0007669"/>
    <property type="project" value="UniProtKB-ARBA"/>
</dbReference>
<dbReference type="InterPro" id="IPR052942">
    <property type="entry name" value="LPS_cholinephosphotransferase"/>
</dbReference>
<evidence type="ECO:0000259" key="2">
    <source>
        <dbReference type="Pfam" id="PF13649"/>
    </source>
</evidence>